<sequence length="744" mass="77990">MEESRDVVQKFLQLLLDLAARQTGSAYTAKLKLVLPSAVFTPATARLAAAALPALSELQLHTRELLDECEIGWKGLEVLLASRSSVRSSSESCAAVAAAATAPPPQPDGDAADATAAAAQPPDGDVADATAAPPPQPDGDAAGTTAAEAPPQPDGDGAGAIASLAVQPDGSGTGAMAALAVQPDGERPRNPAAARPLTKFSLTGGLHLKPLTPQLVANLAACTSLHHLHLEWRSAPPELLRQLGSLTQLTRLRIGTIPFQQVSELRPLTNLVELDIFQPTGVAVAADFTCFPSLRRLVLESGLMDARGLEALTSLTYLSISMLLGPEHIAALPADYDGYWLPRDLSTPGGAGFIGALPPLQLPLPSYPLPPKLVQLWFDAPGQFVEVLAALAPPDSLRRALVLDGNITTHYLQLPLLHGRHTTADLFPDWDGEGDGGEGGWPALLPAVAQAVARFAQQLGRRWLCSDLRISFVPPEQGDDEPWQLLERWVLGPPRAAAGAGAAQQQPQQQHHLLAPGGHGAWLSPLAAMPELGGLWLQGLALTAADLLAIGTAFTGIRTLSLLGSHRRCCPYPALRALGPLLPRLRVLRLDASPLMLPPPPVVPHSLPVREWVCAKRGVAAACIAALYGTSSDAAVAAAAAAAAAAAGPDEGAVGGRRRFRAQVEWVVLSWESGGSAAEAEYEALASLEETMAQAVKYADLSGEAARRAKLAVNAPHELDKADRAAAEKVHGAYFEAEDEEQEP</sequence>
<evidence type="ECO:0000256" key="1">
    <source>
        <dbReference type="ARBA" id="ARBA00004430"/>
    </source>
</evidence>
<evidence type="ECO:0000313" key="4">
    <source>
        <dbReference type="Proteomes" id="UP000613740"/>
    </source>
</evidence>
<evidence type="ECO:0000256" key="2">
    <source>
        <dbReference type="SAM" id="MobiDB-lite"/>
    </source>
</evidence>
<comment type="subcellular location">
    <subcellularLocation>
        <location evidence="1">Cytoplasm</location>
        <location evidence="1">Cytoskeleton</location>
        <location evidence="1">Cilium axoneme</location>
    </subcellularLocation>
</comment>
<dbReference type="GO" id="GO:0005930">
    <property type="term" value="C:axoneme"/>
    <property type="evidence" value="ECO:0007669"/>
    <property type="project" value="UniProtKB-SubCell"/>
</dbReference>
<gene>
    <name evidence="3" type="ORF">HYH02_007053</name>
</gene>
<feature type="compositionally biased region" description="Low complexity" evidence="2">
    <location>
        <begin position="138"/>
        <end position="149"/>
    </location>
</feature>
<dbReference type="EMBL" id="JAEHOD010000019">
    <property type="protein sequence ID" value="KAG2448026.1"/>
    <property type="molecule type" value="Genomic_DNA"/>
</dbReference>
<name>A0A836B571_9CHLO</name>
<feature type="region of interest" description="Disordered" evidence="2">
    <location>
        <begin position="98"/>
        <end position="167"/>
    </location>
</feature>
<dbReference type="AlphaFoldDB" id="A0A836B571"/>
<organism evidence="3 4">
    <name type="scientific">Chlamydomonas schloesseri</name>
    <dbReference type="NCBI Taxonomy" id="2026947"/>
    <lineage>
        <taxon>Eukaryota</taxon>
        <taxon>Viridiplantae</taxon>
        <taxon>Chlorophyta</taxon>
        <taxon>core chlorophytes</taxon>
        <taxon>Chlorophyceae</taxon>
        <taxon>CS clade</taxon>
        <taxon>Chlamydomonadales</taxon>
        <taxon>Chlamydomonadaceae</taxon>
        <taxon>Chlamydomonas</taxon>
    </lineage>
</organism>
<dbReference type="InterPro" id="IPR032675">
    <property type="entry name" value="LRR_dom_sf"/>
</dbReference>
<protein>
    <submittedName>
        <fullName evidence="3">Uncharacterized protein</fullName>
    </submittedName>
</protein>
<comment type="caution">
    <text evidence="3">The sequence shown here is derived from an EMBL/GenBank/DDBJ whole genome shotgun (WGS) entry which is preliminary data.</text>
</comment>
<dbReference type="SUPFAM" id="SSF52047">
    <property type="entry name" value="RNI-like"/>
    <property type="match status" value="1"/>
</dbReference>
<keyword evidence="4" id="KW-1185">Reference proteome</keyword>
<reference evidence="3" key="1">
    <citation type="journal article" date="2020" name="bioRxiv">
        <title>Comparative genomics of Chlamydomonas.</title>
        <authorList>
            <person name="Craig R.J."/>
            <person name="Hasan A.R."/>
            <person name="Ness R.W."/>
            <person name="Keightley P.D."/>
        </authorList>
    </citation>
    <scope>NUCLEOTIDE SEQUENCE</scope>
    <source>
        <strain evidence="3">CCAP 11/173</strain>
    </source>
</reference>
<feature type="compositionally biased region" description="Low complexity" evidence="2">
    <location>
        <begin position="108"/>
        <end position="131"/>
    </location>
</feature>
<dbReference type="Gene3D" id="3.80.10.10">
    <property type="entry name" value="Ribonuclease Inhibitor"/>
    <property type="match status" value="1"/>
</dbReference>
<evidence type="ECO:0000313" key="3">
    <source>
        <dbReference type="EMBL" id="KAG2448026.1"/>
    </source>
</evidence>
<dbReference type="Proteomes" id="UP000613740">
    <property type="component" value="Unassembled WGS sequence"/>
</dbReference>
<proteinExistence type="predicted"/>
<accession>A0A836B571</accession>